<dbReference type="SMART" id="SM01110">
    <property type="entry name" value="Cutinase"/>
    <property type="match status" value="1"/>
</dbReference>
<dbReference type="STRING" id="1450538.A0A2V5IL09"/>
<dbReference type="SUPFAM" id="SSF53474">
    <property type="entry name" value="alpha/beta-Hydrolases"/>
    <property type="match status" value="2"/>
</dbReference>
<dbReference type="Proteomes" id="UP000249829">
    <property type="component" value="Unassembled WGS sequence"/>
</dbReference>
<feature type="active site" description="Nucleophile" evidence="10">
    <location>
        <position position="179"/>
    </location>
</feature>
<dbReference type="InterPro" id="IPR029058">
    <property type="entry name" value="AB_hydrolase_fold"/>
</dbReference>
<comment type="similarity">
    <text evidence="2">Belongs to the cutinase family.</text>
</comment>
<reference evidence="13 14" key="1">
    <citation type="submission" date="2018-02" db="EMBL/GenBank/DDBJ databases">
        <title>The genomes of Aspergillus section Nigri reveals drivers in fungal speciation.</title>
        <authorList>
            <consortium name="DOE Joint Genome Institute"/>
            <person name="Vesth T.C."/>
            <person name="Nybo J."/>
            <person name="Theobald S."/>
            <person name="Brandl J."/>
            <person name="Frisvad J.C."/>
            <person name="Nielsen K.F."/>
            <person name="Lyhne E.K."/>
            <person name="Kogle M.E."/>
            <person name="Kuo A."/>
            <person name="Riley R."/>
            <person name="Clum A."/>
            <person name="Nolan M."/>
            <person name="Lipzen A."/>
            <person name="Salamov A."/>
            <person name="Henrissat B."/>
            <person name="Wiebenga A."/>
            <person name="De vries R.P."/>
            <person name="Grigoriev I.V."/>
            <person name="Mortensen U.H."/>
            <person name="Andersen M.R."/>
            <person name="Baker S.E."/>
        </authorList>
    </citation>
    <scope>NUCLEOTIDE SEQUENCE [LARGE SCALE GENOMIC DNA]</scope>
    <source>
        <strain evidence="13 14">CBS 115571</strain>
    </source>
</reference>
<feature type="active site" description="Proton donor/acceptor" evidence="10">
    <location>
        <position position="247"/>
    </location>
</feature>
<feature type="signal peptide" evidence="12">
    <location>
        <begin position="1"/>
        <end position="18"/>
    </location>
</feature>
<keyword evidence="14" id="KW-1185">Reference proteome</keyword>
<comment type="catalytic activity">
    <reaction evidence="9">
        <text>cutin + H2O = cutin monomers.</text>
        <dbReference type="EC" id="3.1.1.74"/>
    </reaction>
</comment>
<evidence type="ECO:0000313" key="13">
    <source>
        <dbReference type="EMBL" id="PYI20506.1"/>
    </source>
</evidence>
<comment type="subcellular location">
    <subcellularLocation>
        <location evidence="1">Secreted</location>
    </subcellularLocation>
</comment>
<dbReference type="EMBL" id="KZ825125">
    <property type="protein sequence ID" value="PYI20506.1"/>
    <property type="molecule type" value="Genomic_DNA"/>
</dbReference>
<dbReference type="InterPro" id="IPR000675">
    <property type="entry name" value="Cutinase/axe"/>
</dbReference>
<evidence type="ECO:0000256" key="10">
    <source>
        <dbReference type="PIRSR" id="PIRSR611150-1"/>
    </source>
</evidence>
<evidence type="ECO:0000256" key="11">
    <source>
        <dbReference type="PIRSR" id="PIRSR611150-2"/>
    </source>
</evidence>
<dbReference type="GO" id="GO:0005576">
    <property type="term" value="C:extracellular region"/>
    <property type="evidence" value="ECO:0007669"/>
    <property type="project" value="UniProtKB-SubCell"/>
</dbReference>
<evidence type="ECO:0000313" key="14">
    <source>
        <dbReference type="Proteomes" id="UP000249829"/>
    </source>
</evidence>
<evidence type="ECO:0000256" key="3">
    <source>
        <dbReference type="ARBA" id="ARBA00013095"/>
    </source>
</evidence>
<feature type="active site" evidence="10">
    <location>
        <position position="234"/>
    </location>
</feature>
<dbReference type="AlphaFoldDB" id="A0A2V5IL09"/>
<keyword evidence="8 11" id="KW-1015">Disulfide bond</keyword>
<keyword evidence="6 12" id="KW-0732">Signal</keyword>
<dbReference type="Pfam" id="PF01083">
    <property type="entry name" value="Cutinase"/>
    <property type="match status" value="2"/>
</dbReference>
<evidence type="ECO:0000256" key="2">
    <source>
        <dbReference type="ARBA" id="ARBA00007534"/>
    </source>
</evidence>
<keyword evidence="7" id="KW-0378">Hydrolase</keyword>
<dbReference type="Gene3D" id="3.40.50.1820">
    <property type="entry name" value="alpha/beta hydrolase"/>
    <property type="match status" value="1"/>
</dbReference>
<organism evidence="13 14">
    <name type="scientific">Aspergillus violaceofuscus (strain CBS 115571)</name>
    <dbReference type="NCBI Taxonomy" id="1450538"/>
    <lineage>
        <taxon>Eukaryota</taxon>
        <taxon>Fungi</taxon>
        <taxon>Dikarya</taxon>
        <taxon>Ascomycota</taxon>
        <taxon>Pezizomycotina</taxon>
        <taxon>Eurotiomycetes</taxon>
        <taxon>Eurotiomycetidae</taxon>
        <taxon>Eurotiales</taxon>
        <taxon>Aspergillaceae</taxon>
        <taxon>Aspergillus</taxon>
    </lineage>
</organism>
<evidence type="ECO:0000256" key="6">
    <source>
        <dbReference type="ARBA" id="ARBA00022729"/>
    </source>
</evidence>
<dbReference type="InterPro" id="IPR011150">
    <property type="entry name" value="Cutinase_monf"/>
</dbReference>
<evidence type="ECO:0000256" key="4">
    <source>
        <dbReference type="ARBA" id="ARBA00022487"/>
    </source>
</evidence>
<sequence>MAHFKWLLVGAFATLAVANPLPAPELNQLETRQTGINANDIMGGTCKDFTLIFVRGSWEVGNMGLVIGPPLCSTLKEQISPNRVACQGVDGMYSADFPQNFLSPNTDAKSIASAATMLELATTKCPKTQVVAGGYRYTPLSFPRFPTIPEPSAHLPALLAAPLSPIPHKSTANNWGINSQGSAVIDYAIQEVKHEVRNKIKGVVLFGYTRNIQDRGGIPGYPQDRTKVYCAPGDVVCDDILVVTPPHETYGLYAKDAAEFLASKVNQSN</sequence>
<evidence type="ECO:0000256" key="7">
    <source>
        <dbReference type="ARBA" id="ARBA00022801"/>
    </source>
</evidence>
<accession>A0A2V5IL09</accession>
<dbReference type="PRINTS" id="PR00129">
    <property type="entry name" value="CUTINASE"/>
</dbReference>
<evidence type="ECO:0000256" key="5">
    <source>
        <dbReference type="ARBA" id="ARBA00022525"/>
    </source>
</evidence>
<dbReference type="GO" id="GO:0016052">
    <property type="term" value="P:carbohydrate catabolic process"/>
    <property type="evidence" value="ECO:0007669"/>
    <property type="project" value="TreeGrafter"/>
</dbReference>
<name>A0A2V5IL09_ASPV1</name>
<feature type="disulfide bond" evidence="11">
    <location>
        <begin position="230"/>
        <end position="237"/>
    </location>
</feature>
<evidence type="ECO:0000256" key="9">
    <source>
        <dbReference type="ARBA" id="ARBA00034045"/>
    </source>
</evidence>
<feature type="disulfide bond" evidence="11">
    <location>
        <begin position="46"/>
        <end position="125"/>
    </location>
</feature>
<evidence type="ECO:0000256" key="12">
    <source>
        <dbReference type="SAM" id="SignalP"/>
    </source>
</evidence>
<dbReference type="GO" id="GO:0050525">
    <property type="term" value="F:cutinase activity"/>
    <property type="evidence" value="ECO:0007669"/>
    <property type="project" value="UniProtKB-EC"/>
</dbReference>
<dbReference type="PANTHER" id="PTHR48250">
    <property type="entry name" value="CUTINASE 2-RELATED"/>
    <property type="match status" value="1"/>
</dbReference>
<dbReference type="PANTHER" id="PTHR48250:SF3">
    <property type="entry name" value="CUTINASE 1-RELATED"/>
    <property type="match status" value="1"/>
</dbReference>
<protein>
    <recommendedName>
        <fullName evidence="3">cutinase</fullName>
        <ecNumber evidence="3">3.1.1.74</ecNumber>
    </recommendedName>
</protein>
<keyword evidence="4" id="KW-0719">Serine esterase</keyword>
<feature type="chain" id="PRO_5015888056" description="cutinase" evidence="12">
    <location>
        <begin position="19"/>
        <end position="269"/>
    </location>
</feature>
<evidence type="ECO:0000256" key="1">
    <source>
        <dbReference type="ARBA" id="ARBA00004613"/>
    </source>
</evidence>
<gene>
    <name evidence="13" type="ORF">BO99DRAFT_442309</name>
</gene>
<proteinExistence type="inferred from homology"/>
<keyword evidence="5" id="KW-0964">Secreted</keyword>
<evidence type="ECO:0000256" key="8">
    <source>
        <dbReference type="ARBA" id="ARBA00023157"/>
    </source>
</evidence>
<dbReference type="EC" id="3.1.1.74" evidence="3"/>